<feature type="transmembrane region" description="Helical" evidence="6">
    <location>
        <begin position="302"/>
        <end position="327"/>
    </location>
</feature>
<dbReference type="SUPFAM" id="SSF53448">
    <property type="entry name" value="Nucleotide-diphospho-sugar transferases"/>
    <property type="match status" value="1"/>
</dbReference>
<dbReference type="Proteomes" id="UP000182753">
    <property type="component" value="Unassembled WGS sequence"/>
</dbReference>
<evidence type="ECO:0000313" key="8">
    <source>
        <dbReference type="EMBL" id="OIN89098.1"/>
    </source>
</evidence>
<dbReference type="Pfam" id="PF00535">
    <property type="entry name" value="Glycos_transf_2"/>
    <property type="match status" value="1"/>
</dbReference>
<keyword evidence="3" id="KW-0328">Glycosyltransferase</keyword>
<keyword evidence="6" id="KW-0812">Transmembrane</keyword>
<sequence>MPKINQPSVSIIIPTLNAAGPLPECLRRIRNQNYSKSKCEIIIADGGSTDRTREIAKKFGCKIVENKLKTGEAGKAAGVKAAKNEIIALVDSDNFLPGKDWLIRMVEPFTDPEIIGSEPIEYTYRKKDGYITRYCALIGMNDPICMYLGNYDRKNYLTGRWTDLPVEEEDRGNYLKLTLEKYEVPTIGANGTMIRRRLIEKQVGDYLFDIDEIHELISRGENKFAKVKVGIIHVFSGTVSTFIRKQKRRIKDFGYYQKLGARKYPWNKLNKWGFVRFVIFSALWLPTFIEACVGYVKKPDHAWFFHPLACWLTLWVYGWGKIGQIFFGAKEMNRKRWSQ</sequence>
<evidence type="ECO:0000256" key="6">
    <source>
        <dbReference type="SAM" id="Phobius"/>
    </source>
</evidence>
<evidence type="ECO:0000256" key="3">
    <source>
        <dbReference type="ARBA" id="ARBA00022676"/>
    </source>
</evidence>
<comment type="caution">
    <text evidence="8">The sequence shown here is derived from an EMBL/GenBank/DDBJ whole genome shotgun (WGS) entry which is preliminary data.</text>
</comment>
<evidence type="ECO:0000256" key="5">
    <source>
        <dbReference type="ARBA" id="ARBA00023136"/>
    </source>
</evidence>
<accession>A0A1J4RRU9</accession>
<feature type="domain" description="Glycosyltransferase 2-like" evidence="7">
    <location>
        <begin position="10"/>
        <end position="117"/>
    </location>
</feature>
<comment type="subcellular location">
    <subcellularLocation>
        <location evidence="1">Cell membrane</location>
    </subcellularLocation>
</comment>
<evidence type="ECO:0000256" key="4">
    <source>
        <dbReference type="ARBA" id="ARBA00022679"/>
    </source>
</evidence>
<evidence type="ECO:0000313" key="9">
    <source>
        <dbReference type="Proteomes" id="UP000182753"/>
    </source>
</evidence>
<dbReference type="InterPro" id="IPR001173">
    <property type="entry name" value="Glyco_trans_2-like"/>
</dbReference>
<feature type="transmembrane region" description="Helical" evidence="6">
    <location>
        <begin position="273"/>
        <end position="296"/>
    </location>
</feature>
<dbReference type="PANTHER" id="PTHR43646">
    <property type="entry name" value="GLYCOSYLTRANSFERASE"/>
    <property type="match status" value="1"/>
</dbReference>
<keyword evidence="2" id="KW-1003">Cell membrane</keyword>
<evidence type="ECO:0000256" key="2">
    <source>
        <dbReference type="ARBA" id="ARBA00022475"/>
    </source>
</evidence>
<dbReference type="EMBL" id="MNUJ01000050">
    <property type="protein sequence ID" value="OIN89098.1"/>
    <property type="molecule type" value="Genomic_DNA"/>
</dbReference>
<dbReference type="InterPro" id="IPR029044">
    <property type="entry name" value="Nucleotide-diphossugar_trans"/>
</dbReference>
<protein>
    <recommendedName>
        <fullName evidence="7">Glycosyltransferase 2-like domain-containing protein</fullName>
    </recommendedName>
</protein>
<keyword evidence="6" id="KW-1133">Transmembrane helix</keyword>
<evidence type="ECO:0000259" key="7">
    <source>
        <dbReference type="Pfam" id="PF00535"/>
    </source>
</evidence>
<dbReference type="GO" id="GO:0016757">
    <property type="term" value="F:glycosyltransferase activity"/>
    <property type="evidence" value="ECO:0007669"/>
    <property type="project" value="UniProtKB-KW"/>
</dbReference>
<name>A0A1J4RRU9_9BACT</name>
<proteinExistence type="predicted"/>
<evidence type="ECO:0000256" key="1">
    <source>
        <dbReference type="ARBA" id="ARBA00004236"/>
    </source>
</evidence>
<keyword evidence="5 6" id="KW-0472">Membrane</keyword>
<dbReference type="Gene3D" id="3.90.550.10">
    <property type="entry name" value="Spore Coat Polysaccharide Biosynthesis Protein SpsA, Chain A"/>
    <property type="match status" value="1"/>
</dbReference>
<gene>
    <name evidence="8" type="ORF">AUJ40_02440</name>
</gene>
<dbReference type="PANTHER" id="PTHR43646:SF2">
    <property type="entry name" value="GLYCOSYLTRANSFERASE 2-LIKE DOMAIN-CONTAINING PROTEIN"/>
    <property type="match status" value="1"/>
</dbReference>
<keyword evidence="4" id="KW-0808">Transferase</keyword>
<organism evidence="8 9">
    <name type="scientific">Candidatus Berkelbacteria bacterium CG1_02_42_45</name>
    <dbReference type="NCBI Taxonomy" id="1805036"/>
    <lineage>
        <taxon>Bacteria</taxon>
        <taxon>Candidatus Berkelbacteria</taxon>
    </lineage>
</organism>
<dbReference type="GO" id="GO:0005886">
    <property type="term" value="C:plasma membrane"/>
    <property type="evidence" value="ECO:0007669"/>
    <property type="project" value="UniProtKB-SubCell"/>
</dbReference>
<reference evidence="8 9" key="1">
    <citation type="journal article" date="2016" name="Environ. Microbiol.">
        <title>Genomic resolution of a cold subsurface aquifer community provides metabolic insights for novel microbes adapted to high CO concentrations.</title>
        <authorList>
            <person name="Probst A.J."/>
            <person name="Castelle C.J."/>
            <person name="Singh A."/>
            <person name="Brown C.T."/>
            <person name="Anantharaman K."/>
            <person name="Sharon I."/>
            <person name="Hug L.A."/>
            <person name="Burstein D."/>
            <person name="Emerson J.B."/>
            <person name="Thomas B.C."/>
            <person name="Banfield J.F."/>
        </authorList>
    </citation>
    <scope>NUCLEOTIDE SEQUENCE [LARGE SCALE GENOMIC DNA]</scope>
    <source>
        <strain evidence="8">CG1_02_42_45</strain>
    </source>
</reference>
<dbReference type="AlphaFoldDB" id="A0A1J4RRU9"/>